<dbReference type="Proteomes" id="UP000821845">
    <property type="component" value="Chromosome 3"/>
</dbReference>
<keyword evidence="2" id="KW-1185">Reference proteome</keyword>
<gene>
    <name evidence="1" type="ORF">HPB50_026044</name>
</gene>
<protein>
    <submittedName>
        <fullName evidence="1">Uncharacterized protein</fullName>
    </submittedName>
</protein>
<accession>A0ACB7SX66</accession>
<name>A0ACB7SX66_HYAAI</name>
<evidence type="ECO:0000313" key="2">
    <source>
        <dbReference type="Proteomes" id="UP000821845"/>
    </source>
</evidence>
<reference evidence="1" key="1">
    <citation type="submission" date="2020-05" db="EMBL/GenBank/DDBJ databases">
        <title>Large-scale comparative analyses of tick genomes elucidate their genetic diversity and vector capacities.</title>
        <authorList>
            <person name="Jia N."/>
            <person name="Wang J."/>
            <person name="Shi W."/>
            <person name="Du L."/>
            <person name="Sun Y."/>
            <person name="Zhan W."/>
            <person name="Jiang J."/>
            <person name="Wang Q."/>
            <person name="Zhang B."/>
            <person name="Ji P."/>
            <person name="Sakyi L.B."/>
            <person name="Cui X."/>
            <person name="Yuan T."/>
            <person name="Jiang B."/>
            <person name="Yang W."/>
            <person name="Lam T.T.-Y."/>
            <person name="Chang Q."/>
            <person name="Ding S."/>
            <person name="Wang X."/>
            <person name="Zhu J."/>
            <person name="Ruan X."/>
            <person name="Zhao L."/>
            <person name="Wei J."/>
            <person name="Que T."/>
            <person name="Du C."/>
            <person name="Cheng J."/>
            <person name="Dai P."/>
            <person name="Han X."/>
            <person name="Huang E."/>
            <person name="Gao Y."/>
            <person name="Liu J."/>
            <person name="Shao H."/>
            <person name="Ye R."/>
            <person name="Li L."/>
            <person name="Wei W."/>
            <person name="Wang X."/>
            <person name="Wang C."/>
            <person name="Yang T."/>
            <person name="Huo Q."/>
            <person name="Li W."/>
            <person name="Guo W."/>
            <person name="Chen H."/>
            <person name="Zhou L."/>
            <person name="Ni X."/>
            <person name="Tian J."/>
            <person name="Zhou Y."/>
            <person name="Sheng Y."/>
            <person name="Liu T."/>
            <person name="Pan Y."/>
            <person name="Xia L."/>
            <person name="Li J."/>
            <person name="Zhao F."/>
            <person name="Cao W."/>
        </authorList>
    </citation>
    <scope>NUCLEOTIDE SEQUENCE</scope>
    <source>
        <strain evidence="1">Hyas-2018</strain>
    </source>
</reference>
<sequence>MINEISEMKEKVTQLTGIWSDIGINYEATRNRLDRTRTRLANLLDQMLDGENDMKCTLLKNIEKFTSQVQQLSVELAVAVPEVPDSLTATEKENIIRKRLERLKKIKNSRKLELKRLRAKESELCTRLGVPALNHCSGFIPSEKDLHDLQNHVTALEQEKVTRSCTLALLREDIVAKLNLLNIQPEGQLEIQLINDLNVYVLSEGNIKEMKHLCIRCNPYILQLP</sequence>
<comment type="caution">
    <text evidence="1">The sequence shown here is derived from an EMBL/GenBank/DDBJ whole genome shotgun (WGS) entry which is preliminary data.</text>
</comment>
<proteinExistence type="predicted"/>
<organism evidence="1 2">
    <name type="scientific">Hyalomma asiaticum</name>
    <name type="common">Tick</name>
    <dbReference type="NCBI Taxonomy" id="266040"/>
    <lineage>
        <taxon>Eukaryota</taxon>
        <taxon>Metazoa</taxon>
        <taxon>Ecdysozoa</taxon>
        <taxon>Arthropoda</taxon>
        <taxon>Chelicerata</taxon>
        <taxon>Arachnida</taxon>
        <taxon>Acari</taxon>
        <taxon>Parasitiformes</taxon>
        <taxon>Ixodida</taxon>
        <taxon>Ixodoidea</taxon>
        <taxon>Ixodidae</taxon>
        <taxon>Hyalomminae</taxon>
        <taxon>Hyalomma</taxon>
    </lineage>
</organism>
<dbReference type="EMBL" id="CM023483">
    <property type="protein sequence ID" value="KAH6937239.1"/>
    <property type="molecule type" value="Genomic_DNA"/>
</dbReference>
<evidence type="ECO:0000313" key="1">
    <source>
        <dbReference type="EMBL" id="KAH6937239.1"/>
    </source>
</evidence>